<evidence type="ECO:0000313" key="12">
    <source>
        <dbReference type="EMBL" id="MCF7529711.1"/>
    </source>
</evidence>
<evidence type="ECO:0000256" key="8">
    <source>
        <dbReference type="HAMAP-Rule" id="MF_00100"/>
    </source>
</evidence>
<evidence type="ECO:0000256" key="10">
    <source>
        <dbReference type="SAM" id="MobiDB-lite"/>
    </source>
</evidence>
<dbReference type="GO" id="GO:0003924">
    <property type="term" value="F:GTPase activity"/>
    <property type="evidence" value="ECO:0007669"/>
    <property type="project" value="UniProtKB-UniRule"/>
</dbReference>
<feature type="region of interest" description="Disordered" evidence="10">
    <location>
        <begin position="90"/>
        <end position="331"/>
    </location>
</feature>
<dbReference type="Gene3D" id="3.40.50.300">
    <property type="entry name" value="P-loop containing nucleotide triphosphate hydrolases"/>
    <property type="match status" value="1"/>
</dbReference>
<dbReference type="SUPFAM" id="SSF50447">
    <property type="entry name" value="Translation proteins"/>
    <property type="match status" value="2"/>
</dbReference>
<feature type="compositionally biased region" description="Basic and acidic residues" evidence="10">
    <location>
        <begin position="288"/>
        <end position="302"/>
    </location>
</feature>
<dbReference type="Pfam" id="PF11987">
    <property type="entry name" value="IF-2"/>
    <property type="match status" value="1"/>
</dbReference>
<dbReference type="AlphaFoldDB" id="A0AAW5ADD8"/>
<keyword evidence="7 8" id="KW-0342">GTP-binding</keyword>
<feature type="domain" description="Tr-type G" evidence="11">
    <location>
        <begin position="430"/>
        <end position="599"/>
    </location>
</feature>
<evidence type="ECO:0000256" key="4">
    <source>
        <dbReference type="ARBA" id="ARBA00022540"/>
    </source>
</evidence>
<dbReference type="GO" id="GO:0003743">
    <property type="term" value="F:translation initiation factor activity"/>
    <property type="evidence" value="ECO:0007669"/>
    <property type="project" value="UniProtKB-UniRule"/>
</dbReference>
<dbReference type="InterPro" id="IPR005225">
    <property type="entry name" value="Small_GTP-bd"/>
</dbReference>
<evidence type="ECO:0000256" key="3">
    <source>
        <dbReference type="ARBA" id="ARBA00022490"/>
    </source>
</evidence>
<dbReference type="Pfam" id="PF04760">
    <property type="entry name" value="IF2_N"/>
    <property type="match status" value="2"/>
</dbReference>
<name>A0AAW5ADD8_9NEIS</name>
<protein>
    <recommendedName>
        <fullName evidence="2 8">Translation initiation factor IF-2</fullName>
    </recommendedName>
</protein>
<dbReference type="PROSITE" id="PS01176">
    <property type="entry name" value="IF2"/>
    <property type="match status" value="1"/>
</dbReference>
<dbReference type="Pfam" id="PF22042">
    <property type="entry name" value="EF-G_D2"/>
    <property type="match status" value="1"/>
</dbReference>
<organism evidence="12 13">
    <name type="scientific">Neisseria lisongii</name>
    <dbReference type="NCBI Taxonomy" id="2912188"/>
    <lineage>
        <taxon>Bacteria</taxon>
        <taxon>Pseudomonadati</taxon>
        <taxon>Pseudomonadota</taxon>
        <taxon>Betaproteobacteria</taxon>
        <taxon>Neisseriales</taxon>
        <taxon>Neisseriaceae</taxon>
        <taxon>Neisseria</taxon>
    </lineage>
</organism>
<dbReference type="CDD" id="cd03702">
    <property type="entry name" value="IF2_mtIF2_II"/>
    <property type="match status" value="1"/>
</dbReference>
<reference evidence="12" key="1">
    <citation type="submission" date="2022-01" db="EMBL/GenBank/DDBJ databases">
        <title>Neisseria sp. ZJ104.</title>
        <authorList>
            <person name="Yang C."/>
        </authorList>
    </citation>
    <scope>NUCLEOTIDE SEQUENCE</scope>
    <source>
        <strain evidence="12">ZJ104</strain>
    </source>
</reference>
<feature type="compositionally biased region" description="Low complexity" evidence="10">
    <location>
        <begin position="145"/>
        <end position="155"/>
    </location>
</feature>
<dbReference type="PANTHER" id="PTHR43381">
    <property type="entry name" value="TRANSLATION INITIATION FACTOR IF-2-RELATED"/>
    <property type="match status" value="1"/>
</dbReference>
<dbReference type="InterPro" id="IPR006847">
    <property type="entry name" value="IF2_N"/>
</dbReference>
<dbReference type="FunFam" id="3.40.50.300:FF:000019">
    <property type="entry name" value="Translation initiation factor IF-2"/>
    <property type="match status" value="1"/>
</dbReference>
<dbReference type="InterPro" id="IPR009061">
    <property type="entry name" value="DNA-bd_dom_put_sf"/>
</dbReference>
<dbReference type="InterPro" id="IPR027417">
    <property type="entry name" value="P-loop_NTPase"/>
</dbReference>
<dbReference type="NCBIfam" id="TIGR00487">
    <property type="entry name" value="IF-2"/>
    <property type="match status" value="1"/>
</dbReference>
<evidence type="ECO:0000256" key="2">
    <source>
        <dbReference type="ARBA" id="ARBA00020675"/>
    </source>
</evidence>
<dbReference type="Gene3D" id="2.40.30.10">
    <property type="entry name" value="Translation factors"/>
    <property type="match status" value="2"/>
</dbReference>
<keyword evidence="5 8" id="KW-0547">Nucleotide-binding</keyword>
<sequence length="930" mass="100102">MNNTTVEQFAAELNKPVDDLLQQLKSAGVEKNSGGDSLTLEDKQLLNAYLQKKNGRDAGQVLSVRRTKTEVSQVAGVKVETRRSRRTVAIPSAEELAAQAKQKAEAQQKAEAEKAAKEQAEREAAEKAAAEKAKAQAEAEKLKAAKAQSETKAAAEPVEKPVEKAAEKADKPSEKAKNAKPKAEKAAKGKDVKKAAPVETPQPVVSAEEQAQRDEEARRAAALRAHQEALLREKQERQARREAVKQQALQDAKAAEQGKSMENRTAKPSKPSENAPAAVVEKPAAGKAKKDERRNHDDERPRGKAAKGRNGRNTAQEERVRGGKKGKKQIKLEPNQHAFQAPTEPVVHEVLVPETITVADLAHKMAVKGVEVVKALMKMGMMVTINQSIDQDTALIVVEELGHIGKPAAADDPEAFLDEGAEAVEAEALPRPPVVTVMGHVDHGKTSLLDYIRRAKVVQGEAGGITQHIGAYHVETPRGVITFLDTPGHEAFTAMRARGAKATDIVILVVAADDGVMPQTIEAIAHAKAAGVPMVVAVNKIDKDSANPERIRQELTAHEVVPDEWGGDVQFVDVSAKQGLNIDALLEAVLLEAEVLELTAPVEAPAKGIIVEARLDKGRGAVATLLVQSGTLKKGDMLLAGTAFGKIRAMTDENGKQITEAGPSIPVEILGLSDVPNAGEDAMVLADEKKAREIALFRQGKYRDVRLAKQQAAKLENMFNNMGENQAQSLSVIIKADVQGSYEALSGSLKKLSTDEVKVNVLHSGVGGITESDVNLAIASGAFIIGFNVRADASARKLAENESVEIRYYNIIYDAIDDVKAAMSGMLAPEEKEQITGTVEIRQVISVSKVGNIAGCMVTDGVVKRDSHVRLIRNNVVIHTGELSSLKRFKDDVKEVRMGFECGLMIKGYNEILEGDQLECFDIVEVARSL</sequence>
<gene>
    <name evidence="8 12" type="primary">infB</name>
    <name evidence="12" type="ORF">L4H06_05685</name>
</gene>
<feature type="compositionally biased region" description="Basic and acidic residues" evidence="10">
    <location>
        <begin position="102"/>
        <end position="143"/>
    </location>
</feature>
<comment type="subcellular location">
    <subcellularLocation>
        <location evidence="8">Cytoplasm</location>
    </subcellularLocation>
</comment>
<dbReference type="RefSeq" id="WP_237092726.1">
    <property type="nucleotide sequence ID" value="NZ_JAKKDL010000005.1"/>
</dbReference>
<dbReference type="NCBIfam" id="TIGR00231">
    <property type="entry name" value="small_GTP"/>
    <property type="match status" value="1"/>
</dbReference>
<dbReference type="FunFam" id="2.40.30.10:FF:000008">
    <property type="entry name" value="Translation initiation factor IF-2"/>
    <property type="match status" value="1"/>
</dbReference>
<dbReference type="InterPro" id="IPR015760">
    <property type="entry name" value="TIF_IF2"/>
</dbReference>
<feature type="binding site" evidence="8">
    <location>
        <begin position="539"/>
        <end position="542"/>
    </location>
    <ligand>
        <name>GTP</name>
        <dbReference type="ChEBI" id="CHEBI:37565"/>
    </ligand>
</feature>
<proteinExistence type="inferred from homology"/>
<dbReference type="Gene3D" id="3.30.56.50">
    <property type="entry name" value="Putative DNA-binding domain, N-terminal subdomain of bacterial translation initiation factor IF2"/>
    <property type="match status" value="1"/>
</dbReference>
<evidence type="ECO:0000256" key="1">
    <source>
        <dbReference type="ARBA" id="ARBA00007733"/>
    </source>
</evidence>
<dbReference type="SUPFAM" id="SSF52156">
    <property type="entry name" value="Initiation factor IF2/eIF5b, domain 3"/>
    <property type="match status" value="1"/>
</dbReference>
<dbReference type="InterPro" id="IPR023115">
    <property type="entry name" value="TIF_IF2_dom3"/>
</dbReference>
<dbReference type="SUPFAM" id="SSF52540">
    <property type="entry name" value="P-loop containing nucleoside triphosphate hydrolases"/>
    <property type="match status" value="1"/>
</dbReference>
<dbReference type="HAMAP" id="MF_00100_B">
    <property type="entry name" value="IF_2_B"/>
    <property type="match status" value="1"/>
</dbReference>
<keyword evidence="4 8" id="KW-0396">Initiation factor</keyword>
<feature type="compositionally biased region" description="Basic and acidic residues" evidence="10">
    <location>
        <begin position="210"/>
        <end position="244"/>
    </location>
</feature>
<dbReference type="EMBL" id="JAKKDL010000005">
    <property type="protein sequence ID" value="MCF7529711.1"/>
    <property type="molecule type" value="Genomic_DNA"/>
</dbReference>
<feature type="compositionally biased region" description="Basic and acidic residues" evidence="10">
    <location>
        <begin position="157"/>
        <end position="196"/>
    </location>
</feature>
<dbReference type="GO" id="GO:0005525">
    <property type="term" value="F:GTP binding"/>
    <property type="evidence" value="ECO:0007669"/>
    <property type="project" value="UniProtKB-KW"/>
</dbReference>
<feature type="compositionally biased region" description="Basic and acidic residues" evidence="10">
    <location>
        <begin position="253"/>
        <end position="265"/>
    </location>
</feature>
<dbReference type="Gene3D" id="3.40.50.10050">
    <property type="entry name" value="Translation initiation factor IF- 2, domain 3"/>
    <property type="match status" value="1"/>
</dbReference>
<dbReference type="InterPro" id="IPR036925">
    <property type="entry name" value="TIF_IF2_dom3_sf"/>
</dbReference>
<keyword evidence="3 8" id="KW-0963">Cytoplasm</keyword>
<dbReference type="PANTHER" id="PTHR43381:SF5">
    <property type="entry name" value="TR-TYPE G DOMAIN-CONTAINING PROTEIN"/>
    <property type="match status" value="1"/>
</dbReference>
<dbReference type="CDD" id="cd03692">
    <property type="entry name" value="mtIF2_IVc"/>
    <property type="match status" value="1"/>
</dbReference>
<dbReference type="Pfam" id="PF00009">
    <property type="entry name" value="GTP_EFTU"/>
    <property type="match status" value="1"/>
</dbReference>
<dbReference type="SUPFAM" id="SSF46955">
    <property type="entry name" value="Putative DNA-binding domain"/>
    <property type="match status" value="1"/>
</dbReference>
<dbReference type="Proteomes" id="UP001201397">
    <property type="component" value="Unassembled WGS sequence"/>
</dbReference>
<evidence type="ECO:0000256" key="5">
    <source>
        <dbReference type="ARBA" id="ARBA00022741"/>
    </source>
</evidence>
<dbReference type="InterPro" id="IPR044145">
    <property type="entry name" value="IF2_II"/>
</dbReference>
<evidence type="ECO:0000259" key="11">
    <source>
        <dbReference type="PROSITE" id="PS51722"/>
    </source>
</evidence>
<feature type="binding site" evidence="8">
    <location>
        <begin position="485"/>
        <end position="489"/>
    </location>
    <ligand>
        <name>GTP</name>
        <dbReference type="ChEBI" id="CHEBI:37565"/>
    </ligand>
</feature>
<dbReference type="InterPro" id="IPR000178">
    <property type="entry name" value="TF_IF2_bacterial-like"/>
</dbReference>
<comment type="caution">
    <text evidence="12">The sequence shown here is derived from an EMBL/GenBank/DDBJ whole genome shotgun (WGS) entry which is preliminary data.</text>
</comment>
<keyword evidence="6 8" id="KW-0648">Protein biosynthesis</keyword>
<evidence type="ECO:0000256" key="6">
    <source>
        <dbReference type="ARBA" id="ARBA00022917"/>
    </source>
</evidence>
<dbReference type="InterPro" id="IPR053905">
    <property type="entry name" value="EF-G-like_DII"/>
</dbReference>
<dbReference type="FunFam" id="2.40.30.10:FF:000007">
    <property type="entry name" value="Translation initiation factor IF-2"/>
    <property type="match status" value="1"/>
</dbReference>
<evidence type="ECO:0000256" key="7">
    <source>
        <dbReference type="ARBA" id="ARBA00023134"/>
    </source>
</evidence>
<evidence type="ECO:0000256" key="9">
    <source>
        <dbReference type="RuleBase" id="RU000644"/>
    </source>
</evidence>
<dbReference type="InterPro" id="IPR000795">
    <property type="entry name" value="T_Tr_GTP-bd_dom"/>
</dbReference>
<dbReference type="CDD" id="cd01887">
    <property type="entry name" value="IF2_eIF5B"/>
    <property type="match status" value="1"/>
</dbReference>
<comment type="similarity">
    <text evidence="1 8 9">Belongs to the TRAFAC class translation factor GTPase superfamily. Classic translation factor GTPase family. IF-2 subfamily.</text>
</comment>
<evidence type="ECO:0000313" key="13">
    <source>
        <dbReference type="Proteomes" id="UP001201397"/>
    </source>
</evidence>
<dbReference type="InterPro" id="IPR009000">
    <property type="entry name" value="Transl_B-barrel_sf"/>
</dbReference>
<dbReference type="PROSITE" id="PS51722">
    <property type="entry name" value="G_TR_2"/>
    <property type="match status" value="1"/>
</dbReference>
<feature type="region of interest" description="G-domain" evidence="8">
    <location>
        <begin position="433"/>
        <end position="581"/>
    </location>
</feature>
<accession>A0AAW5ADD8</accession>
<feature type="binding site" evidence="8">
    <location>
        <begin position="439"/>
        <end position="446"/>
    </location>
    <ligand>
        <name>GTP</name>
        <dbReference type="ChEBI" id="CHEBI:37565"/>
    </ligand>
</feature>
<dbReference type="GO" id="GO:0005829">
    <property type="term" value="C:cytosol"/>
    <property type="evidence" value="ECO:0007669"/>
    <property type="project" value="TreeGrafter"/>
</dbReference>
<dbReference type="FunFam" id="3.40.50.10050:FF:000001">
    <property type="entry name" value="Translation initiation factor IF-2"/>
    <property type="match status" value="1"/>
</dbReference>
<comment type="function">
    <text evidence="8 9">One of the essential components for the initiation of protein synthesis. Protects formylmethionyl-tRNA from spontaneous hydrolysis and promotes its binding to the 30S ribosomal subunits. Also involved in the hydrolysis of GTP during the formation of the 70S ribosomal complex.</text>
</comment>